<keyword evidence="12" id="KW-0456">Lyase</keyword>
<evidence type="ECO:0000256" key="4">
    <source>
        <dbReference type="ARBA" id="ARBA00022630"/>
    </source>
</evidence>
<evidence type="ECO:0000313" key="12">
    <source>
        <dbReference type="EMBL" id="HGG01946.1"/>
    </source>
</evidence>
<feature type="binding site" evidence="8">
    <location>
        <begin position="382"/>
        <end position="384"/>
    </location>
    <ligand>
        <name>FAD</name>
        <dbReference type="ChEBI" id="CHEBI:57692"/>
    </ligand>
</feature>
<comment type="similarity">
    <text evidence="10">Belongs to the DNA photolyase family.</text>
</comment>
<dbReference type="SUPFAM" id="SSF48173">
    <property type="entry name" value="Cryptochrome/photolyase FAD-binding domain"/>
    <property type="match status" value="1"/>
</dbReference>
<comment type="cofactor">
    <cofactor evidence="8">
        <name>FAD</name>
        <dbReference type="ChEBI" id="CHEBI:57692"/>
    </cofactor>
    <text evidence="8">Binds 1 FAD per subunit.</text>
</comment>
<feature type="site" description="Electron transfer via tryptophanyl radical" evidence="9">
    <location>
        <position position="316"/>
    </location>
</feature>
<feature type="site" description="Electron transfer via tryptophanyl radical" evidence="9">
    <location>
        <position position="392"/>
    </location>
</feature>
<dbReference type="Pfam" id="PF03441">
    <property type="entry name" value="FAD_binding_7"/>
    <property type="match status" value="1"/>
</dbReference>
<evidence type="ECO:0000256" key="9">
    <source>
        <dbReference type="PIRSR" id="PIRSR602081-2"/>
    </source>
</evidence>
<gene>
    <name evidence="12" type="ORF">ENR15_15195</name>
</gene>
<evidence type="ECO:0000256" key="3">
    <source>
        <dbReference type="ARBA" id="ARBA00014046"/>
    </source>
</evidence>
<evidence type="ECO:0000256" key="1">
    <source>
        <dbReference type="ARBA" id="ARBA00001932"/>
    </source>
</evidence>
<dbReference type="AlphaFoldDB" id="A0A7C3ZV32"/>
<dbReference type="EC" id="4.1.99.3" evidence="2"/>
<dbReference type="GO" id="GO:0003677">
    <property type="term" value="F:DNA binding"/>
    <property type="evidence" value="ECO:0007669"/>
    <property type="project" value="TreeGrafter"/>
</dbReference>
<protein>
    <recommendedName>
        <fullName evidence="3">Deoxyribodipyrimidine photo-lyase</fullName>
        <ecNumber evidence="2">4.1.99.3</ecNumber>
    </recommendedName>
</protein>
<dbReference type="GO" id="GO:0009416">
    <property type="term" value="P:response to light stimulus"/>
    <property type="evidence" value="ECO:0007669"/>
    <property type="project" value="TreeGrafter"/>
</dbReference>
<dbReference type="GO" id="GO:0071949">
    <property type="term" value="F:FAD binding"/>
    <property type="evidence" value="ECO:0007669"/>
    <property type="project" value="TreeGrafter"/>
</dbReference>
<reference evidence="12" key="1">
    <citation type="journal article" date="2020" name="mSystems">
        <title>Genome- and Community-Level Interaction Insights into Carbon Utilization and Element Cycling Functions of Hydrothermarchaeota in Hydrothermal Sediment.</title>
        <authorList>
            <person name="Zhou Z."/>
            <person name="Liu Y."/>
            <person name="Xu W."/>
            <person name="Pan J."/>
            <person name="Luo Z.H."/>
            <person name="Li M."/>
        </authorList>
    </citation>
    <scope>NUCLEOTIDE SEQUENCE [LARGE SCALE GENOMIC DNA]</scope>
    <source>
        <strain evidence="12">SpSt-374</strain>
    </source>
</reference>
<feature type="binding site" evidence="8">
    <location>
        <position position="229"/>
    </location>
    <ligand>
        <name>FAD</name>
        <dbReference type="ChEBI" id="CHEBI:57692"/>
    </ligand>
</feature>
<proteinExistence type="inferred from homology"/>
<feature type="binding site" evidence="8">
    <location>
        <begin position="285"/>
        <end position="292"/>
    </location>
    <ligand>
        <name>FAD</name>
        <dbReference type="ChEBI" id="CHEBI:57692"/>
    </ligand>
</feature>
<dbReference type="PANTHER" id="PTHR11455">
    <property type="entry name" value="CRYPTOCHROME"/>
    <property type="match status" value="1"/>
</dbReference>
<dbReference type="GO" id="GO:0003904">
    <property type="term" value="F:deoxyribodipyrimidine photo-lyase activity"/>
    <property type="evidence" value="ECO:0007669"/>
    <property type="project" value="UniProtKB-EC"/>
</dbReference>
<dbReference type="Pfam" id="PF00875">
    <property type="entry name" value="DNA_photolyase"/>
    <property type="match status" value="1"/>
</dbReference>
<dbReference type="PROSITE" id="PS00394">
    <property type="entry name" value="DNA_PHOTOLYASES_1_1"/>
    <property type="match status" value="1"/>
</dbReference>
<feature type="binding site" evidence="8">
    <location>
        <position position="282"/>
    </location>
    <ligand>
        <name>FAD</name>
        <dbReference type="ChEBI" id="CHEBI:57692"/>
    </ligand>
</feature>
<dbReference type="InterPro" id="IPR006050">
    <property type="entry name" value="DNA_photolyase_N"/>
</dbReference>
<dbReference type="Gene3D" id="3.40.50.620">
    <property type="entry name" value="HUPs"/>
    <property type="match status" value="1"/>
</dbReference>
<dbReference type="Gene3D" id="1.10.579.10">
    <property type="entry name" value="DNA Cyclobutane Dipyrimidine Photolyase, subunit A, domain 3"/>
    <property type="match status" value="1"/>
</dbReference>
<evidence type="ECO:0000256" key="2">
    <source>
        <dbReference type="ARBA" id="ARBA00013149"/>
    </source>
</evidence>
<dbReference type="InterPro" id="IPR036134">
    <property type="entry name" value="Crypto/Photolyase_FAD-like_sf"/>
</dbReference>
<comment type="cofactor">
    <cofactor evidence="1">
        <name>(6R)-5,10-methylene-5,6,7,8-tetrahydrofolate</name>
        <dbReference type="ChEBI" id="CHEBI:15636"/>
    </cofactor>
</comment>
<accession>A0A7C3ZV32</accession>
<dbReference type="GO" id="GO:0000719">
    <property type="term" value="P:photoreactive repair"/>
    <property type="evidence" value="ECO:0007669"/>
    <property type="project" value="UniProtKB-ARBA"/>
</dbReference>
<name>A0A7C3ZV32_9CYAN</name>
<evidence type="ECO:0000256" key="10">
    <source>
        <dbReference type="RuleBase" id="RU004182"/>
    </source>
</evidence>
<dbReference type="PROSITE" id="PS00691">
    <property type="entry name" value="DNA_PHOTOLYASES_1_2"/>
    <property type="match status" value="1"/>
</dbReference>
<evidence type="ECO:0000259" key="11">
    <source>
        <dbReference type="PROSITE" id="PS51645"/>
    </source>
</evidence>
<dbReference type="InterPro" id="IPR005101">
    <property type="entry name" value="Cryptochr/Photolyase_FAD-bd"/>
</dbReference>
<keyword evidence="5 8" id="KW-0274">FAD</keyword>
<dbReference type="InterPro" id="IPR036155">
    <property type="entry name" value="Crypto/Photolyase_N_sf"/>
</dbReference>
<dbReference type="EMBL" id="DSPX01000153">
    <property type="protein sequence ID" value="HGG01946.1"/>
    <property type="molecule type" value="Genomic_DNA"/>
</dbReference>
<evidence type="ECO:0000256" key="5">
    <source>
        <dbReference type="ARBA" id="ARBA00022827"/>
    </source>
</evidence>
<dbReference type="InterPro" id="IPR002081">
    <property type="entry name" value="Cryptochrome/DNA_photolyase_1"/>
</dbReference>
<dbReference type="PRINTS" id="PR00147">
    <property type="entry name" value="DNAPHOTLYASE"/>
</dbReference>
<feature type="site" description="Electron transfer via tryptophanyl radical" evidence="9">
    <location>
        <position position="369"/>
    </location>
</feature>
<organism evidence="12">
    <name type="scientific">Planktothricoides sp. SpSt-374</name>
    <dbReference type="NCBI Taxonomy" id="2282167"/>
    <lineage>
        <taxon>Bacteria</taxon>
        <taxon>Bacillati</taxon>
        <taxon>Cyanobacteriota</taxon>
        <taxon>Cyanophyceae</taxon>
        <taxon>Oscillatoriophycideae</taxon>
        <taxon>Oscillatoriales</taxon>
        <taxon>Oscillatoriaceae</taxon>
        <taxon>Planktothricoides</taxon>
    </lineage>
</organism>
<keyword evidence="4 8" id="KW-0285">Flavoprotein</keyword>
<dbReference type="FunFam" id="1.10.579.10:FF:000003">
    <property type="entry name" value="Deoxyribodipyrimidine photo-lyase"/>
    <property type="match status" value="1"/>
</dbReference>
<dbReference type="SUPFAM" id="SSF52425">
    <property type="entry name" value="Cryptochrome/photolyase, N-terminal domain"/>
    <property type="match status" value="1"/>
</dbReference>
<dbReference type="Gene3D" id="1.25.40.80">
    <property type="match status" value="1"/>
</dbReference>
<dbReference type="PANTHER" id="PTHR11455:SF9">
    <property type="entry name" value="CRYPTOCHROME CIRCADIAN CLOCK 5 ISOFORM X1"/>
    <property type="match status" value="1"/>
</dbReference>
<evidence type="ECO:0000256" key="8">
    <source>
        <dbReference type="PIRSR" id="PIRSR602081-1"/>
    </source>
</evidence>
<keyword evidence="6 10" id="KW-0157">Chromophore</keyword>
<dbReference type="InterPro" id="IPR014729">
    <property type="entry name" value="Rossmann-like_a/b/a_fold"/>
</dbReference>
<dbReference type="InterPro" id="IPR018394">
    <property type="entry name" value="DNA_photolyase_1_CS_C"/>
</dbReference>
<sequence>MAESLILFWHRRDLRVSDNLGLTAARKVTPKVVGLFCLDPHILQRDDVAPARMAYMLATLQELQQHYARLGSQLLILHQEPSLGIPALAKALGAQAVYWNLDVEPYSQQRDTAVKTALKTLGVEVKTFWDQLLHPPGLVATGGGKPYTVYTPFWKNWSRKPKAAPLPEIEPTISLTWPEMEIAKEVGVIPLPTAKDLGYIWDQPLAMPPGQKAAQAMLAEFCQLRIFEYEVRRNFPADTAGTSMLSAALKFGAVGIRSCWEAAEMAWDQCRSDEERLGVRTWQQELAWREFYQNVMYHFPELADGPYRAQWKDFPWDNNQVHFQAWCEGRTGYPMVDAAMRQLNDTGWMHNRCRMIVASFLTKDLMIDWRWGEKYFMQNLIDGDLSANNGGWHWSASSGMDPKPIRMFNPAAQAKKFDPEAEYIRRWLPELGDVDEEYLVTGKIPEALCYDCGYPLPIVDRNKQQRRFKELYQQQKAKGLADSPFTLTDDE</sequence>
<comment type="catalytic activity">
    <reaction evidence="7">
        <text>cyclobutadipyrimidine (in DNA) = 2 pyrimidine residues (in DNA).</text>
        <dbReference type="EC" id="4.1.99.3"/>
    </reaction>
</comment>
<feature type="binding site" evidence="8">
    <location>
        <begin position="242"/>
        <end position="246"/>
    </location>
    <ligand>
        <name>FAD</name>
        <dbReference type="ChEBI" id="CHEBI:57692"/>
    </ligand>
</feature>
<comment type="caution">
    <text evidence="12">The sequence shown here is derived from an EMBL/GenBank/DDBJ whole genome shotgun (WGS) entry which is preliminary data.</text>
</comment>
<evidence type="ECO:0000256" key="6">
    <source>
        <dbReference type="ARBA" id="ARBA00022991"/>
    </source>
</evidence>
<feature type="domain" description="Photolyase/cryptochrome alpha/beta" evidence="11">
    <location>
        <begin position="4"/>
        <end position="133"/>
    </location>
</feature>
<evidence type="ECO:0000256" key="7">
    <source>
        <dbReference type="ARBA" id="ARBA00033999"/>
    </source>
</evidence>
<dbReference type="PROSITE" id="PS51645">
    <property type="entry name" value="PHR_CRY_ALPHA_BETA"/>
    <property type="match status" value="1"/>
</dbReference>